<comment type="caution">
    <text evidence="2">The sequence shown here is derived from an EMBL/GenBank/DDBJ whole genome shotgun (WGS) entry which is preliminary data.</text>
</comment>
<evidence type="ECO:0000313" key="3">
    <source>
        <dbReference type="Proteomes" id="UP001210380"/>
    </source>
</evidence>
<keyword evidence="1" id="KW-0812">Transmembrane</keyword>
<organism evidence="2 3">
    <name type="scientific">Saccharopolyspora oryzae</name>
    <dbReference type="NCBI Taxonomy" id="2997343"/>
    <lineage>
        <taxon>Bacteria</taxon>
        <taxon>Bacillati</taxon>
        <taxon>Actinomycetota</taxon>
        <taxon>Actinomycetes</taxon>
        <taxon>Pseudonocardiales</taxon>
        <taxon>Pseudonocardiaceae</taxon>
        <taxon>Saccharopolyspora</taxon>
    </lineage>
</organism>
<feature type="transmembrane region" description="Helical" evidence="1">
    <location>
        <begin position="30"/>
        <end position="49"/>
    </location>
</feature>
<evidence type="ECO:0000256" key="1">
    <source>
        <dbReference type="SAM" id="Phobius"/>
    </source>
</evidence>
<dbReference type="EMBL" id="JAQGLA010000002">
    <property type="protein sequence ID" value="MDA3624261.1"/>
    <property type="molecule type" value="Genomic_DNA"/>
</dbReference>
<keyword evidence="1" id="KW-1133">Transmembrane helix</keyword>
<gene>
    <name evidence="2" type="ORF">OU415_02365</name>
</gene>
<accession>A0ABT4URB4</accession>
<evidence type="ECO:0000313" key="2">
    <source>
        <dbReference type="EMBL" id="MDA3624261.1"/>
    </source>
</evidence>
<dbReference type="Proteomes" id="UP001210380">
    <property type="component" value="Unassembled WGS sequence"/>
</dbReference>
<name>A0ABT4URB4_9PSEU</name>
<dbReference type="RefSeq" id="WP_270946825.1">
    <property type="nucleotide sequence ID" value="NZ_JAQGLA010000002.1"/>
</dbReference>
<proteinExistence type="predicted"/>
<protein>
    <submittedName>
        <fullName evidence="2">Uncharacterized protein</fullName>
    </submittedName>
</protein>
<reference evidence="2 3" key="1">
    <citation type="submission" date="2022-11" db="EMBL/GenBank/DDBJ databases">
        <title>Draft genome sequence of Saccharopolyspora sp. WRP15-2 isolated from rhizosphere soils of wild rice in Thailand.</title>
        <authorList>
            <person name="Duangmal K."/>
            <person name="Kammanee S."/>
            <person name="Muangham S."/>
        </authorList>
    </citation>
    <scope>NUCLEOTIDE SEQUENCE [LARGE SCALE GENOMIC DNA]</scope>
    <source>
        <strain evidence="2 3">WRP15-2</strain>
    </source>
</reference>
<keyword evidence="1" id="KW-0472">Membrane</keyword>
<sequence>MGEIALAALLLLAGLQVVVGVGLLAGLGPALVVSGVLTAVYAVLFLADWPGGEQE</sequence>
<keyword evidence="3" id="KW-1185">Reference proteome</keyword>